<evidence type="ECO:0000313" key="8">
    <source>
        <dbReference type="EMBL" id="MFC5527774.1"/>
    </source>
</evidence>
<dbReference type="SUPFAM" id="SSF82866">
    <property type="entry name" value="Multidrug efflux transporter AcrB transmembrane domain"/>
    <property type="match status" value="2"/>
</dbReference>
<keyword evidence="6 7" id="KW-0472">Membrane</keyword>
<comment type="caution">
    <text evidence="8">The sequence shown here is derived from an EMBL/GenBank/DDBJ whole genome shotgun (WGS) entry which is preliminary data.</text>
</comment>
<name>A0ABW0QS23_9GAMM</name>
<dbReference type="Gene3D" id="3.30.70.1440">
    <property type="entry name" value="Multidrug efflux transporter AcrB pore domain"/>
    <property type="match status" value="1"/>
</dbReference>
<keyword evidence="9" id="KW-1185">Reference proteome</keyword>
<gene>
    <name evidence="8" type="ORF">ACFPPA_18665</name>
</gene>
<dbReference type="EMBL" id="JBHSNF010000006">
    <property type="protein sequence ID" value="MFC5527774.1"/>
    <property type="molecule type" value="Genomic_DNA"/>
</dbReference>
<evidence type="ECO:0000256" key="1">
    <source>
        <dbReference type="ARBA" id="ARBA00022448"/>
    </source>
</evidence>
<feature type="transmembrane region" description="Helical" evidence="7">
    <location>
        <begin position="336"/>
        <end position="353"/>
    </location>
</feature>
<feature type="transmembrane region" description="Helical" evidence="7">
    <location>
        <begin position="386"/>
        <end position="411"/>
    </location>
</feature>
<dbReference type="Gene3D" id="3.30.70.1320">
    <property type="entry name" value="Multidrug efflux transporter AcrB pore domain like"/>
    <property type="match status" value="1"/>
</dbReference>
<keyword evidence="1" id="KW-0813">Transport</keyword>
<dbReference type="PANTHER" id="PTHR32063">
    <property type="match status" value="1"/>
</dbReference>
<feature type="transmembrane region" description="Helical" evidence="7">
    <location>
        <begin position="360"/>
        <end position="380"/>
    </location>
</feature>
<proteinExistence type="predicted"/>
<organism evidence="8 9">
    <name type="scientific">Rhodanobacter ginsengisoli</name>
    <dbReference type="NCBI Taxonomy" id="418646"/>
    <lineage>
        <taxon>Bacteria</taxon>
        <taxon>Pseudomonadati</taxon>
        <taxon>Pseudomonadota</taxon>
        <taxon>Gammaproteobacteria</taxon>
        <taxon>Lysobacterales</taxon>
        <taxon>Rhodanobacteraceae</taxon>
        <taxon>Rhodanobacter</taxon>
    </lineage>
</organism>
<keyword evidence="4 7" id="KW-0812">Transmembrane</keyword>
<dbReference type="InterPro" id="IPR027463">
    <property type="entry name" value="AcrB_DN_DC_subdom"/>
</dbReference>
<evidence type="ECO:0000313" key="9">
    <source>
        <dbReference type="Proteomes" id="UP001596114"/>
    </source>
</evidence>
<dbReference type="Pfam" id="PF00873">
    <property type="entry name" value="ACR_tran"/>
    <property type="match status" value="1"/>
</dbReference>
<evidence type="ECO:0000256" key="6">
    <source>
        <dbReference type="ARBA" id="ARBA00023136"/>
    </source>
</evidence>
<feature type="transmembrane region" description="Helical" evidence="7">
    <location>
        <begin position="12"/>
        <end position="37"/>
    </location>
</feature>
<dbReference type="InterPro" id="IPR001036">
    <property type="entry name" value="Acrflvin-R"/>
</dbReference>
<dbReference type="Gene3D" id="3.30.70.1430">
    <property type="entry name" value="Multidrug efflux transporter AcrB pore domain"/>
    <property type="match status" value="2"/>
</dbReference>
<feature type="transmembrane region" description="Helical" evidence="7">
    <location>
        <begin position="922"/>
        <end position="948"/>
    </location>
</feature>
<evidence type="ECO:0000256" key="3">
    <source>
        <dbReference type="ARBA" id="ARBA00022519"/>
    </source>
</evidence>
<feature type="transmembrane region" description="Helical" evidence="7">
    <location>
        <begin position="463"/>
        <end position="486"/>
    </location>
</feature>
<sequence>MNIFAPMIRRPVGTSLLAIGLILAGFMAYLLLGVAAFPSIEFPGVVVVAQMPGASAQTMASTVVAPLERHLGRIPGVKQIASTANEGGAQIQVLFDFGRTTDDAARDVQAAINAAAADLPPGLPTPPQYFKFDTSKIPVLLVTLTSTSLPPDQLYDLTDTLLKPAVAQIPGVAQVQIGGGTPYAVRIALNANALVIKGITTNDVANALRAANVTSPQGTLSDGVSQMTVTANGALHTPRDFAGLVIASRHGVPVRLADVATVSSGQQDRYAAAWFNGTRAVTMQISKRPEANAVATVRAIRAALPRLGRLLPADVRITPIFDLTPTTESALHEVEVALLMSIVMVALVMLVFLRRLRPTLIAMLSVPLSLAGAFVVMWAMGFTLNIFSLVALVLCVGFVVDDAIVVIENIVRHMEQGMAPLQAALTGVREIGFTVISITLSLIAVFAPMVFGNNLFTVLMREFAVTLIATIVISAVVSLTLTPALCGRSLLHERPGSRVPGRLERLAERFDEGLLGIYRRSLDWAMRHRRVMRWQPPILLALTVGLAIAVGKTAGGGLMPQEDTGLMRVQMTASANISPTQLATRTREVAATIRADPAVLDVTTILGGLGSNGAIGNQSRLFVDLKPLGDKPGDRHASAQQVVDRLATHYKDVTDLDVTLTTVQFFGGGGGAGGGAAQYSFQLDSTDGTPLQAPTLRLARVMRGMKQFRDVASSFDGIGKQQLVQVDRDAAARLGVGMGQIDSVLYNAFGQNQVSTIYSDINQYRVVLTADSGRTPSPQGLLETYVRSNQGRMIPLSALATIRPHLAPVSVDHFDQLESASISYNLAKGITQADGLKLVDQAIFAAHLPPGVQKKYTGDNQNLVEALNNSLLMLLAVILVMYVVLGVLYESLIHPLTILSTLPAAGMGAFLAMLVTHTQLTLMSIIAVLMLIGIVKKNAILMVDFALVAEREHGMSPPEAIREAALVRFRPITMTTLVAMGAALPLAIGFGSGSELRQPLGIAILGGLLVSQLLTLLSTPAIYLWQHDRRERKAARQRLRAEIKRQRELQWQMPALPK</sequence>
<evidence type="ECO:0000256" key="5">
    <source>
        <dbReference type="ARBA" id="ARBA00022989"/>
    </source>
</evidence>
<evidence type="ECO:0000256" key="2">
    <source>
        <dbReference type="ARBA" id="ARBA00022475"/>
    </source>
</evidence>
<reference evidence="9" key="1">
    <citation type="journal article" date="2019" name="Int. J. Syst. Evol. Microbiol.">
        <title>The Global Catalogue of Microorganisms (GCM) 10K type strain sequencing project: providing services to taxonomists for standard genome sequencing and annotation.</title>
        <authorList>
            <consortium name="The Broad Institute Genomics Platform"/>
            <consortium name="The Broad Institute Genome Sequencing Center for Infectious Disease"/>
            <person name="Wu L."/>
            <person name="Ma J."/>
        </authorList>
    </citation>
    <scope>NUCLEOTIDE SEQUENCE [LARGE SCALE GENOMIC DNA]</scope>
    <source>
        <strain evidence="9">CGMCC 1.16619</strain>
    </source>
</reference>
<feature type="transmembrane region" description="Helical" evidence="7">
    <location>
        <begin position="871"/>
        <end position="889"/>
    </location>
</feature>
<dbReference type="Gene3D" id="3.30.2090.10">
    <property type="entry name" value="Multidrug efflux transporter AcrB TolC docking domain, DN and DC subdomains"/>
    <property type="match status" value="2"/>
</dbReference>
<accession>A0ABW0QS23</accession>
<evidence type="ECO:0000256" key="7">
    <source>
        <dbReference type="SAM" id="Phobius"/>
    </source>
</evidence>
<feature type="transmembrane region" description="Helical" evidence="7">
    <location>
        <begin position="1000"/>
        <end position="1025"/>
    </location>
</feature>
<evidence type="ECO:0000256" key="4">
    <source>
        <dbReference type="ARBA" id="ARBA00022692"/>
    </source>
</evidence>
<dbReference type="PANTHER" id="PTHR32063:SF34">
    <property type="entry name" value="MULTIDRUG RESISTANCE PROTEIN MDTC"/>
    <property type="match status" value="1"/>
</dbReference>
<dbReference type="SUPFAM" id="SSF82693">
    <property type="entry name" value="Multidrug efflux transporter AcrB pore domain, PN1, PN2, PC1 and PC2 subdomains"/>
    <property type="match status" value="3"/>
</dbReference>
<protein>
    <submittedName>
        <fullName evidence="8">Efflux RND transporter permease subunit</fullName>
    </submittedName>
</protein>
<dbReference type="RefSeq" id="WP_377322702.1">
    <property type="nucleotide sequence ID" value="NZ_JBHSNF010000006.1"/>
</dbReference>
<keyword evidence="3" id="KW-0997">Cell inner membrane</keyword>
<dbReference type="PRINTS" id="PR00702">
    <property type="entry name" value="ACRIFLAVINRP"/>
</dbReference>
<dbReference type="Gene3D" id="1.20.1640.10">
    <property type="entry name" value="Multidrug efflux transporter AcrB transmembrane domain"/>
    <property type="match status" value="2"/>
</dbReference>
<dbReference type="SUPFAM" id="SSF82714">
    <property type="entry name" value="Multidrug efflux transporter AcrB TolC docking domain, DN and DC subdomains"/>
    <property type="match status" value="2"/>
</dbReference>
<keyword evidence="5 7" id="KW-1133">Transmembrane helix</keyword>
<feature type="transmembrane region" description="Helical" evidence="7">
    <location>
        <begin position="969"/>
        <end position="988"/>
    </location>
</feature>
<dbReference type="Proteomes" id="UP001596114">
    <property type="component" value="Unassembled WGS sequence"/>
</dbReference>
<feature type="transmembrane region" description="Helical" evidence="7">
    <location>
        <begin position="431"/>
        <end position="451"/>
    </location>
</feature>
<keyword evidence="2" id="KW-1003">Cell membrane</keyword>